<dbReference type="Proteomes" id="UP001321473">
    <property type="component" value="Unassembled WGS sequence"/>
</dbReference>
<evidence type="ECO:0000313" key="2">
    <source>
        <dbReference type="EMBL" id="KAK8761821.1"/>
    </source>
</evidence>
<organism evidence="2 3">
    <name type="scientific">Amblyomma americanum</name>
    <name type="common">Lone star tick</name>
    <dbReference type="NCBI Taxonomy" id="6943"/>
    <lineage>
        <taxon>Eukaryota</taxon>
        <taxon>Metazoa</taxon>
        <taxon>Ecdysozoa</taxon>
        <taxon>Arthropoda</taxon>
        <taxon>Chelicerata</taxon>
        <taxon>Arachnida</taxon>
        <taxon>Acari</taxon>
        <taxon>Parasitiformes</taxon>
        <taxon>Ixodida</taxon>
        <taxon>Ixodoidea</taxon>
        <taxon>Ixodidae</taxon>
        <taxon>Amblyomminae</taxon>
        <taxon>Amblyomma</taxon>
    </lineage>
</organism>
<keyword evidence="1" id="KW-0812">Transmembrane</keyword>
<reference evidence="2 3" key="1">
    <citation type="journal article" date="2023" name="Arcadia Sci">
        <title>De novo assembly of a long-read Amblyomma americanum tick genome.</title>
        <authorList>
            <person name="Chou S."/>
            <person name="Poskanzer K.E."/>
            <person name="Rollins M."/>
            <person name="Thuy-Boun P.S."/>
        </authorList>
    </citation>
    <scope>NUCLEOTIDE SEQUENCE [LARGE SCALE GENOMIC DNA]</scope>
    <source>
        <strain evidence="2">F_SG_1</strain>
        <tissue evidence="2">Salivary glands</tissue>
    </source>
</reference>
<name>A0AAQ4DH81_AMBAM</name>
<comment type="caution">
    <text evidence="2">The sequence shown here is derived from an EMBL/GenBank/DDBJ whole genome shotgun (WGS) entry which is preliminary data.</text>
</comment>
<accession>A0AAQ4DH81</accession>
<evidence type="ECO:0000256" key="1">
    <source>
        <dbReference type="SAM" id="Phobius"/>
    </source>
</evidence>
<evidence type="ECO:0000313" key="3">
    <source>
        <dbReference type="Proteomes" id="UP001321473"/>
    </source>
</evidence>
<sequence>MDEPLSEAWRNEGKGFLPPWSEVIRSALWLWLLLTLFDPALYGYSHNVTSRRPAASLLASSTPRPRYRVCVDVRV</sequence>
<protein>
    <submittedName>
        <fullName evidence="2">Uncharacterized protein</fullName>
    </submittedName>
</protein>
<keyword evidence="3" id="KW-1185">Reference proteome</keyword>
<keyword evidence="1" id="KW-0472">Membrane</keyword>
<dbReference type="EMBL" id="JARKHS020030729">
    <property type="protein sequence ID" value="KAK8761821.1"/>
    <property type="molecule type" value="Genomic_DNA"/>
</dbReference>
<proteinExistence type="predicted"/>
<keyword evidence="1" id="KW-1133">Transmembrane helix</keyword>
<feature type="transmembrane region" description="Helical" evidence="1">
    <location>
        <begin position="26"/>
        <end position="44"/>
    </location>
</feature>
<gene>
    <name evidence="2" type="ORF">V5799_026912</name>
</gene>
<dbReference type="AlphaFoldDB" id="A0AAQ4DH81"/>